<dbReference type="OrthoDB" id="1739831at2"/>
<dbReference type="Proteomes" id="UP000242310">
    <property type="component" value="Unassembled WGS sequence"/>
</dbReference>
<dbReference type="NCBIfam" id="TIGR03826">
    <property type="entry name" value="YvyF"/>
    <property type="match status" value="1"/>
</dbReference>
<dbReference type="InterPro" id="IPR022258">
    <property type="entry name" value="Flagellar_operon_YvyF"/>
</dbReference>
<feature type="compositionally biased region" description="Basic and acidic residues" evidence="1">
    <location>
        <begin position="113"/>
        <end position="131"/>
    </location>
</feature>
<name>A0A2P8HQR8_9BACI</name>
<evidence type="ECO:0000256" key="1">
    <source>
        <dbReference type="SAM" id="MobiDB-lite"/>
    </source>
</evidence>
<feature type="region of interest" description="Disordered" evidence="1">
    <location>
        <begin position="113"/>
        <end position="146"/>
    </location>
</feature>
<evidence type="ECO:0000313" key="2">
    <source>
        <dbReference type="EMBL" id="PSL48568.1"/>
    </source>
</evidence>
<dbReference type="EMBL" id="PYAV01000004">
    <property type="protein sequence ID" value="PSL48568.1"/>
    <property type="molecule type" value="Genomic_DNA"/>
</dbReference>
<comment type="caution">
    <text evidence="2">The sequence shown here is derived from an EMBL/GenBank/DDBJ whole genome shotgun (WGS) entry which is preliminary data.</text>
</comment>
<keyword evidence="2" id="KW-0966">Cell projection</keyword>
<sequence length="146" mass="16726">MKDLANCPRCGNLFVKAFTNVCNDCKRELDKHFETVYKFIKKRDNRMATMKQVVEATGVSEEDITRFVKEGRLKTSQFPNLDYGCEQCGTRISEGRLCDSCRGQIDSGLKAEAAEKEVAERQEKEEHEKANRAYGTLNRYIDKGNE</sequence>
<reference evidence="2 3" key="1">
    <citation type="submission" date="2018-03" db="EMBL/GenBank/DDBJ databases">
        <title>Genomic Encyclopedia of Type Strains, Phase III (KMG-III): the genomes of soil and plant-associated and newly described type strains.</title>
        <authorList>
            <person name="Whitman W."/>
        </authorList>
    </citation>
    <scope>NUCLEOTIDE SEQUENCE [LARGE SCALE GENOMIC DNA]</scope>
    <source>
        <strain evidence="2 3">CGMCC 1.07653</strain>
    </source>
</reference>
<proteinExistence type="predicted"/>
<keyword evidence="2" id="KW-0282">Flagellum</keyword>
<dbReference type="RefSeq" id="WP_106588134.1">
    <property type="nucleotide sequence ID" value="NZ_PYAV01000004.1"/>
</dbReference>
<evidence type="ECO:0000313" key="3">
    <source>
        <dbReference type="Proteomes" id="UP000242310"/>
    </source>
</evidence>
<gene>
    <name evidence="2" type="ORF">B0H94_104169</name>
</gene>
<keyword evidence="2" id="KW-0969">Cilium</keyword>
<organism evidence="2 3">
    <name type="scientific">Salsuginibacillus halophilus</name>
    <dbReference type="NCBI Taxonomy" id="517424"/>
    <lineage>
        <taxon>Bacteria</taxon>
        <taxon>Bacillati</taxon>
        <taxon>Bacillota</taxon>
        <taxon>Bacilli</taxon>
        <taxon>Bacillales</taxon>
        <taxon>Bacillaceae</taxon>
        <taxon>Salsuginibacillus</taxon>
    </lineage>
</organism>
<protein>
    <submittedName>
        <fullName evidence="2">Flagellar operon protein (TIGR03826 family)</fullName>
    </submittedName>
</protein>
<accession>A0A2P8HQR8</accession>
<dbReference type="AlphaFoldDB" id="A0A2P8HQR8"/>
<keyword evidence="3" id="KW-1185">Reference proteome</keyword>